<dbReference type="GeneID" id="45618218"/>
<organism evidence="9">
    <name type="scientific">Moorella thermoacetica Y72</name>
    <dbReference type="NCBI Taxonomy" id="1325331"/>
    <lineage>
        <taxon>Bacteria</taxon>
        <taxon>Bacillati</taxon>
        <taxon>Bacillota</taxon>
        <taxon>Clostridia</taxon>
        <taxon>Neomoorellales</taxon>
        <taxon>Neomoorellaceae</taxon>
        <taxon>Neomoorella</taxon>
    </lineage>
</organism>
<protein>
    <submittedName>
        <fullName evidence="9">Ni2+-binding GTPase</fullName>
    </submittedName>
</protein>
<dbReference type="GO" id="GO:0016151">
    <property type="term" value="F:nickel cation binding"/>
    <property type="evidence" value="ECO:0007669"/>
    <property type="project" value="InterPro"/>
</dbReference>
<accession>A0A0S6U8V4</accession>
<feature type="domain" description="CobW/HypB/UreG nucleotide-binding" evidence="8">
    <location>
        <begin position="30"/>
        <end position="190"/>
    </location>
</feature>
<evidence type="ECO:0000256" key="1">
    <source>
        <dbReference type="ARBA" id="ARBA00006211"/>
    </source>
</evidence>
<evidence type="ECO:0000256" key="6">
    <source>
        <dbReference type="ARBA" id="ARBA00022833"/>
    </source>
</evidence>
<dbReference type="GO" id="GO:0008270">
    <property type="term" value="F:zinc ion binding"/>
    <property type="evidence" value="ECO:0007669"/>
    <property type="project" value="TreeGrafter"/>
</dbReference>
<evidence type="ECO:0000256" key="5">
    <source>
        <dbReference type="ARBA" id="ARBA00022801"/>
    </source>
</evidence>
<name>A0A0S6U8V4_NEOTH</name>
<comment type="similarity">
    <text evidence="1">Belongs to the SIMIBI class G3E GTPase family. HypB/HupM subfamily.</text>
</comment>
<dbReference type="InterPro" id="IPR003495">
    <property type="entry name" value="CobW/HypB/UreG_nucleotide-bd"/>
</dbReference>
<evidence type="ECO:0000256" key="2">
    <source>
        <dbReference type="ARBA" id="ARBA00022596"/>
    </source>
</evidence>
<evidence type="ECO:0000256" key="7">
    <source>
        <dbReference type="ARBA" id="ARBA00023134"/>
    </source>
</evidence>
<dbReference type="GO" id="GO:0051604">
    <property type="term" value="P:protein maturation"/>
    <property type="evidence" value="ECO:0007669"/>
    <property type="project" value="InterPro"/>
</dbReference>
<dbReference type="Pfam" id="PF02492">
    <property type="entry name" value="cobW"/>
    <property type="match status" value="1"/>
</dbReference>
<keyword evidence="7" id="KW-0342">GTP-binding</keyword>
<dbReference type="EMBL" id="DF238840">
    <property type="protein sequence ID" value="GAF25402.1"/>
    <property type="molecule type" value="Genomic_DNA"/>
</dbReference>
<dbReference type="Proteomes" id="UP000063718">
    <property type="component" value="Unassembled WGS sequence"/>
</dbReference>
<keyword evidence="5" id="KW-0378">Hydrolase</keyword>
<dbReference type="GO" id="GO:0005525">
    <property type="term" value="F:GTP binding"/>
    <property type="evidence" value="ECO:0007669"/>
    <property type="project" value="UniProtKB-KW"/>
</dbReference>
<dbReference type="PIRSF" id="PIRSF005624">
    <property type="entry name" value="Ni-bind_GTPase"/>
    <property type="match status" value="1"/>
</dbReference>
<dbReference type="InterPro" id="IPR027417">
    <property type="entry name" value="P-loop_NTPase"/>
</dbReference>
<keyword evidence="3" id="KW-0479">Metal-binding</keyword>
<evidence type="ECO:0000256" key="3">
    <source>
        <dbReference type="ARBA" id="ARBA00022723"/>
    </source>
</evidence>
<keyword evidence="6" id="KW-0862">Zinc</keyword>
<keyword evidence="4" id="KW-0547">Nucleotide-binding</keyword>
<dbReference type="Gene3D" id="3.40.50.300">
    <property type="entry name" value="P-loop containing nucleotide triphosphate hydrolases"/>
    <property type="match status" value="1"/>
</dbReference>
<dbReference type="InterPro" id="IPR004392">
    <property type="entry name" value="Hyd_mat_HypB"/>
</dbReference>
<dbReference type="RefSeq" id="WP_025773396.1">
    <property type="nucleotide sequence ID" value="NZ_DF238840.1"/>
</dbReference>
<dbReference type="PANTHER" id="PTHR30134">
    <property type="entry name" value="HYDROGENASE PROTEIN ASSEMBLY PROTEIN, NICKEL CHAPERONE"/>
    <property type="match status" value="1"/>
</dbReference>
<keyword evidence="2" id="KW-0533">Nickel</keyword>
<sequence length="221" mass="24010">MKVVMAQKILQANEEIAEQNRKLLDRILTVNLISSPGAGKTTLLERTIASLKKDLAIGVIEGDISTTLDAERIAGQGVEVVQINTEGACHLDARLISKALQELDLSGLDLIFIENVGNLVCPAEFDLGEDYKVALLSVTEGSDKPAKYPLVFHEARAMVITKGDLLPYTDFDLKAVEEEIKAANPAAKFFVTSAKTGEGLEAWCLWLKEAMQRKRGLSAIG</sequence>
<gene>
    <name evidence="9" type="ORF">MTY_0735</name>
</gene>
<dbReference type="PANTHER" id="PTHR30134:SF2">
    <property type="entry name" value="HYDROGENASE MATURATION FACTOR HYPB"/>
    <property type="match status" value="1"/>
</dbReference>
<dbReference type="NCBIfam" id="TIGR00073">
    <property type="entry name" value="hypB"/>
    <property type="match status" value="1"/>
</dbReference>
<dbReference type="CDD" id="cd05390">
    <property type="entry name" value="HypB"/>
    <property type="match status" value="1"/>
</dbReference>
<evidence type="ECO:0000313" key="9">
    <source>
        <dbReference type="EMBL" id="GAF25402.1"/>
    </source>
</evidence>
<dbReference type="SUPFAM" id="SSF52540">
    <property type="entry name" value="P-loop containing nucleoside triphosphate hydrolases"/>
    <property type="match status" value="1"/>
</dbReference>
<reference evidence="9" key="1">
    <citation type="journal article" date="2014" name="Gene">
        <title>Genome-guided analysis of transformation efficiency and carbon dioxide assimilation by Moorella thermoacetica Y72.</title>
        <authorList>
            <person name="Tsukahara K."/>
            <person name="Kita A."/>
            <person name="Nakashimada Y."/>
            <person name="Hoshino T."/>
            <person name="Murakami K."/>
        </authorList>
    </citation>
    <scope>NUCLEOTIDE SEQUENCE [LARGE SCALE GENOMIC DNA]</scope>
    <source>
        <strain evidence="9">Y72</strain>
    </source>
</reference>
<evidence type="ECO:0000259" key="8">
    <source>
        <dbReference type="Pfam" id="PF02492"/>
    </source>
</evidence>
<dbReference type="GO" id="GO:0003924">
    <property type="term" value="F:GTPase activity"/>
    <property type="evidence" value="ECO:0007669"/>
    <property type="project" value="InterPro"/>
</dbReference>
<evidence type="ECO:0000256" key="4">
    <source>
        <dbReference type="ARBA" id="ARBA00022741"/>
    </source>
</evidence>
<dbReference type="AlphaFoldDB" id="A0A0S6U8V4"/>
<proteinExistence type="inferred from homology"/>